<comment type="subunit">
    <text evidence="10">Homopentamer.</text>
</comment>
<evidence type="ECO:0000256" key="8">
    <source>
        <dbReference type="ARBA" id="ARBA00023136"/>
    </source>
</evidence>
<dbReference type="InterPro" id="IPR037673">
    <property type="entry name" value="MSC/AndL"/>
</dbReference>
<keyword evidence="4 10" id="KW-1003">Cell membrane</keyword>
<evidence type="ECO:0000256" key="10">
    <source>
        <dbReference type="HAMAP-Rule" id="MF_00115"/>
    </source>
</evidence>
<keyword evidence="3 10" id="KW-0813">Transport</keyword>
<accession>A0A518AJL3</accession>
<feature type="transmembrane region" description="Helical" evidence="10">
    <location>
        <begin position="21"/>
        <end position="45"/>
    </location>
</feature>
<keyword evidence="5 10" id="KW-0812">Transmembrane</keyword>
<reference evidence="11 12" key="1">
    <citation type="submission" date="2019-02" db="EMBL/GenBank/DDBJ databases">
        <title>Deep-cultivation of Planctomycetes and their phenomic and genomic characterization uncovers novel biology.</title>
        <authorList>
            <person name="Wiegand S."/>
            <person name="Jogler M."/>
            <person name="Boedeker C."/>
            <person name="Pinto D."/>
            <person name="Vollmers J."/>
            <person name="Rivas-Marin E."/>
            <person name="Kohn T."/>
            <person name="Peeters S.H."/>
            <person name="Heuer A."/>
            <person name="Rast P."/>
            <person name="Oberbeckmann S."/>
            <person name="Bunk B."/>
            <person name="Jeske O."/>
            <person name="Meyerdierks A."/>
            <person name="Storesund J.E."/>
            <person name="Kallscheuer N."/>
            <person name="Luecker S."/>
            <person name="Lage O.M."/>
            <person name="Pohl T."/>
            <person name="Merkel B.J."/>
            <person name="Hornburger P."/>
            <person name="Mueller R.-W."/>
            <person name="Bruemmer F."/>
            <person name="Labrenz M."/>
            <person name="Spormann A.M."/>
            <person name="Op den Camp H."/>
            <person name="Overmann J."/>
            <person name="Amann R."/>
            <person name="Jetten M.S.M."/>
            <person name="Mascher T."/>
            <person name="Medema M.H."/>
            <person name="Devos D.P."/>
            <person name="Kaster A.-K."/>
            <person name="Ovreas L."/>
            <person name="Rohde M."/>
            <person name="Galperin M.Y."/>
            <person name="Jogler C."/>
        </authorList>
    </citation>
    <scope>NUCLEOTIDE SEQUENCE [LARGE SCALE GENOMIC DNA]</scope>
    <source>
        <strain evidence="11 12">Pan181</strain>
    </source>
</reference>
<dbReference type="NCBIfam" id="TIGR00220">
    <property type="entry name" value="mscL"/>
    <property type="match status" value="1"/>
</dbReference>
<dbReference type="GO" id="GO:0005886">
    <property type="term" value="C:plasma membrane"/>
    <property type="evidence" value="ECO:0007669"/>
    <property type="project" value="UniProtKB-SubCell"/>
</dbReference>
<comment type="function">
    <text evidence="10">Channel that opens in response to stretch forces in the membrane lipid bilayer. May participate in the regulation of osmotic pressure changes within the cell.</text>
</comment>
<feature type="transmembrane region" description="Helical" evidence="10">
    <location>
        <begin position="81"/>
        <end position="105"/>
    </location>
</feature>
<dbReference type="RefSeq" id="WP_145245839.1">
    <property type="nucleotide sequence ID" value="NZ_CP036278.1"/>
</dbReference>
<dbReference type="InterPro" id="IPR019823">
    <property type="entry name" value="Mechanosensitive_channel_CS"/>
</dbReference>
<comment type="subcellular location">
    <subcellularLocation>
        <location evidence="1 10">Cell membrane</location>
        <topology evidence="1 10">Multi-pass membrane protein</topology>
    </subcellularLocation>
</comment>
<dbReference type="SUPFAM" id="SSF81330">
    <property type="entry name" value="Gated mechanosensitive channel"/>
    <property type="match status" value="1"/>
</dbReference>
<comment type="similarity">
    <text evidence="2 10">Belongs to the MscL family.</text>
</comment>
<gene>
    <name evidence="10 11" type="primary">mscL</name>
    <name evidence="11" type="ORF">Pan181_10960</name>
</gene>
<dbReference type="GO" id="GO:0008381">
    <property type="term" value="F:mechanosensitive monoatomic ion channel activity"/>
    <property type="evidence" value="ECO:0007669"/>
    <property type="project" value="UniProtKB-UniRule"/>
</dbReference>
<evidence type="ECO:0000256" key="2">
    <source>
        <dbReference type="ARBA" id="ARBA00007254"/>
    </source>
</evidence>
<dbReference type="Proteomes" id="UP000315750">
    <property type="component" value="Chromosome"/>
</dbReference>
<dbReference type="NCBIfam" id="NF010557">
    <property type="entry name" value="PRK13952.1"/>
    <property type="match status" value="1"/>
</dbReference>
<evidence type="ECO:0000256" key="6">
    <source>
        <dbReference type="ARBA" id="ARBA00022989"/>
    </source>
</evidence>
<dbReference type="OrthoDB" id="9810350at2"/>
<keyword evidence="12" id="KW-1185">Reference proteome</keyword>
<dbReference type="PANTHER" id="PTHR30266">
    <property type="entry name" value="MECHANOSENSITIVE CHANNEL MSCL"/>
    <property type="match status" value="1"/>
</dbReference>
<dbReference type="Pfam" id="PF01741">
    <property type="entry name" value="MscL"/>
    <property type="match status" value="1"/>
</dbReference>
<evidence type="ECO:0000313" key="12">
    <source>
        <dbReference type="Proteomes" id="UP000315750"/>
    </source>
</evidence>
<dbReference type="EMBL" id="CP036278">
    <property type="protein sequence ID" value="QDU54911.1"/>
    <property type="molecule type" value="Genomic_DNA"/>
</dbReference>
<evidence type="ECO:0000256" key="5">
    <source>
        <dbReference type="ARBA" id="ARBA00022692"/>
    </source>
</evidence>
<dbReference type="KEGG" id="amuc:Pan181_10960"/>
<keyword evidence="8 10" id="KW-0472">Membrane</keyword>
<keyword evidence="7 10" id="KW-0406">Ion transport</keyword>
<organism evidence="11 12">
    <name type="scientific">Aeoliella mucimassa</name>
    <dbReference type="NCBI Taxonomy" id="2527972"/>
    <lineage>
        <taxon>Bacteria</taxon>
        <taxon>Pseudomonadati</taxon>
        <taxon>Planctomycetota</taxon>
        <taxon>Planctomycetia</taxon>
        <taxon>Pirellulales</taxon>
        <taxon>Lacipirellulaceae</taxon>
        <taxon>Aeoliella</taxon>
    </lineage>
</organism>
<evidence type="ECO:0000256" key="3">
    <source>
        <dbReference type="ARBA" id="ARBA00022448"/>
    </source>
</evidence>
<evidence type="ECO:0000256" key="4">
    <source>
        <dbReference type="ARBA" id="ARBA00022475"/>
    </source>
</evidence>
<dbReference type="HAMAP" id="MF_00115">
    <property type="entry name" value="MscL"/>
    <property type="match status" value="1"/>
</dbReference>
<protein>
    <recommendedName>
        <fullName evidence="10">Large-conductance mechanosensitive channel</fullName>
    </recommendedName>
</protein>
<dbReference type="AlphaFoldDB" id="A0A518AJL3"/>
<evidence type="ECO:0000256" key="1">
    <source>
        <dbReference type="ARBA" id="ARBA00004651"/>
    </source>
</evidence>
<dbReference type="PROSITE" id="PS01327">
    <property type="entry name" value="MSCL"/>
    <property type="match status" value="1"/>
</dbReference>
<dbReference type="InterPro" id="IPR001185">
    <property type="entry name" value="MS_channel"/>
</dbReference>
<dbReference type="InterPro" id="IPR036019">
    <property type="entry name" value="MscL_channel"/>
</dbReference>
<dbReference type="PRINTS" id="PR01264">
    <property type="entry name" value="MECHCHANNEL"/>
</dbReference>
<evidence type="ECO:0000256" key="9">
    <source>
        <dbReference type="ARBA" id="ARBA00023303"/>
    </source>
</evidence>
<keyword evidence="9 10" id="KW-0407">Ion channel</keyword>
<evidence type="ECO:0000313" key="11">
    <source>
        <dbReference type="EMBL" id="QDU54911.1"/>
    </source>
</evidence>
<proteinExistence type="inferred from homology"/>
<dbReference type="PANTHER" id="PTHR30266:SF2">
    <property type="entry name" value="LARGE-CONDUCTANCE MECHANOSENSITIVE CHANNEL"/>
    <property type="match status" value="1"/>
</dbReference>
<dbReference type="Gene3D" id="1.10.1200.120">
    <property type="entry name" value="Large-conductance mechanosensitive channel, MscL, domain 1"/>
    <property type="match status" value="1"/>
</dbReference>
<keyword evidence="6 10" id="KW-1133">Transmembrane helix</keyword>
<sequence length="143" mass="15553">MGLIQEFQKFAMRGNVVDMAVGIIMGGAFGKIVASFVGDILMPVVGSFTGKGSLGSQFLWLDPEVEKPASLAAAREAGGPYIAWGAFVQTTIDFLIIAISIFLVVKLMNRIQEEFVNKPEAEKPAPPEDILLLREIRDALKKE</sequence>
<name>A0A518AJL3_9BACT</name>
<evidence type="ECO:0000256" key="7">
    <source>
        <dbReference type="ARBA" id="ARBA00023065"/>
    </source>
</evidence>